<dbReference type="GO" id="GO:0000287">
    <property type="term" value="F:magnesium ion binding"/>
    <property type="evidence" value="ECO:0007669"/>
    <property type="project" value="UniProtKB-UniRule"/>
</dbReference>
<dbReference type="InterPro" id="IPR022907">
    <property type="entry name" value="VapC_family"/>
</dbReference>
<dbReference type="InterPro" id="IPR002716">
    <property type="entry name" value="PIN_dom"/>
</dbReference>
<evidence type="ECO:0000256" key="8">
    <source>
        <dbReference type="HAMAP-Rule" id="MF_00265"/>
    </source>
</evidence>
<dbReference type="Gene3D" id="3.40.50.1010">
    <property type="entry name" value="5'-nuclease"/>
    <property type="match status" value="1"/>
</dbReference>
<dbReference type="GO" id="GO:0090729">
    <property type="term" value="F:toxin activity"/>
    <property type="evidence" value="ECO:0007669"/>
    <property type="project" value="UniProtKB-KW"/>
</dbReference>
<dbReference type="AlphaFoldDB" id="A0A060UUH2"/>
<dbReference type="Proteomes" id="UP000193925">
    <property type="component" value="Chromosome AFERRI"/>
</dbReference>
<gene>
    <name evidence="8 11" type="primary">vapC</name>
    <name evidence="11" type="ORF">AFERRI_30306</name>
    <name evidence="10" type="ORF">AFERRI_70013</name>
</gene>
<dbReference type="InterPro" id="IPR029060">
    <property type="entry name" value="PIN-like_dom_sf"/>
</dbReference>
<feature type="binding site" evidence="8">
    <location>
        <position position="9"/>
    </location>
    <ligand>
        <name>Mg(2+)</name>
        <dbReference type="ChEBI" id="CHEBI:18420"/>
    </ligand>
</feature>
<sequence>MSASVWILDTSALLTLRDDEPGADRVAELLEQARRGEVACCACFMTAMELLYRVWKDEGESAARLAYEQAQSLPIVWVHESPELLVAAAEIKAKHRLSLAGAWIAATARLRNGTLVHKDPEFSSLHIQQEALPFK</sequence>
<evidence type="ECO:0000256" key="7">
    <source>
        <dbReference type="ARBA" id="ARBA00038093"/>
    </source>
</evidence>
<dbReference type="GO" id="GO:0004540">
    <property type="term" value="F:RNA nuclease activity"/>
    <property type="evidence" value="ECO:0007669"/>
    <property type="project" value="InterPro"/>
</dbReference>
<accession>A0A060UUH2</accession>
<evidence type="ECO:0000256" key="2">
    <source>
        <dbReference type="ARBA" id="ARBA00022649"/>
    </source>
</evidence>
<evidence type="ECO:0000256" key="3">
    <source>
        <dbReference type="ARBA" id="ARBA00022722"/>
    </source>
</evidence>
<organism evidence="10">
    <name type="scientific">Acidithiobacillus ferrivorans</name>
    <dbReference type="NCBI Taxonomy" id="160808"/>
    <lineage>
        <taxon>Bacteria</taxon>
        <taxon>Pseudomonadati</taxon>
        <taxon>Pseudomonadota</taxon>
        <taxon>Acidithiobacillia</taxon>
        <taxon>Acidithiobacillales</taxon>
        <taxon>Acidithiobacillaceae</taxon>
        <taxon>Acidithiobacillus</taxon>
    </lineage>
</organism>
<evidence type="ECO:0000313" key="12">
    <source>
        <dbReference type="Proteomes" id="UP000193925"/>
    </source>
</evidence>
<dbReference type="PANTHER" id="PTHR33653">
    <property type="entry name" value="RIBONUCLEASE VAPC2"/>
    <property type="match status" value="1"/>
</dbReference>
<dbReference type="GO" id="GO:0016787">
    <property type="term" value="F:hydrolase activity"/>
    <property type="evidence" value="ECO:0007669"/>
    <property type="project" value="UniProtKB-KW"/>
</dbReference>
<comment type="similarity">
    <text evidence="7 8">Belongs to the PINc/VapC protein family.</text>
</comment>
<evidence type="ECO:0000313" key="10">
    <source>
        <dbReference type="EMBL" id="CDQ12040.1"/>
    </source>
</evidence>
<dbReference type="EC" id="3.1.-.-" evidence="8"/>
<keyword evidence="8" id="KW-0800">Toxin</keyword>
<dbReference type="HAMAP" id="MF_00265">
    <property type="entry name" value="VapC_Nob1"/>
    <property type="match status" value="1"/>
</dbReference>
<evidence type="ECO:0000256" key="5">
    <source>
        <dbReference type="ARBA" id="ARBA00022801"/>
    </source>
</evidence>
<evidence type="ECO:0000256" key="1">
    <source>
        <dbReference type="ARBA" id="ARBA00001946"/>
    </source>
</evidence>
<evidence type="ECO:0000259" key="9">
    <source>
        <dbReference type="Pfam" id="PF01850"/>
    </source>
</evidence>
<evidence type="ECO:0000313" key="11">
    <source>
        <dbReference type="EMBL" id="SMH66574.1"/>
    </source>
</evidence>
<dbReference type="PANTHER" id="PTHR33653:SF1">
    <property type="entry name" value="RIBONUCLEASE VAPC2"/>
    <property type="match status" value="1"/>
</dbReference>
<dbReference type="InterPro" id="IPR050556">
    <property type="entry name" value="Type_II_TA_system_RNase"/>
</dbReference>
<keyword evidence="6 8" id="KW-0460">Magnesium</keyword>
<keyword evidence="5 8" id="KW-0378">Hydrolase</keyword>
<evidence type="ECO:0000256" key="6">
    <source>
        <dbReference type="ARBA" id="ARBA00022842"/>
    </source>
</evidence>
<dbReference type="SUPFAM" id="SSF88723">
    <property type="entry name" value="PIN domain-like"/>
    <property type="match status" value="1"/>
</dbReference>
<dbReference type="RefSeq" id="WP_035195411.1">
    <property type="nucleotide sequence ID" value="NZ_CCCS020000067.1"/>
</dbReference>
<reference evidence="10" key="1">
    <citation type="submission" date="2014-03" db="EMBL/GenBank/DDBJ databases">
        <authorList>
            <person name="Genoscope - CEA"/>
        </authorList>
    </citation>
    <scope>NUCLEOTIDE SEQUENCE [LARGE SCALE GENOMIC DNA]</scope>
    <source>
        <strain evidence="10">CF27</strain>
    </source>
</reference>
<proteinExistence type="inferred from homology"/>
<keyword evidence="12" id="KW-1185">Reference proteome</keyword>
<dbReference type="Pfam" id="PF01850">
    <property type="entry name" value="PIN"/>
    <property type="match status" value="1"/>
</dbReference>
<protein>
    <recommendedName>
        <fullName evidence="8">Ribonuclease VapC</fullName>
        <shortName evidence="8">RNase VapC</shortName>
        <ecNumber evidence="8">3.1.-.-</ecNumber>
    </recommendedName>
    <alternativeName>
        <fullName evidence="8">Toxin VapC</fullName>
    </alternativeName>
</protein>
<keyword evidence="4 8" id="KW-0479">Metal-binding</keyword>
<evidence type="ECO:0000256" key="4">
    <source>
        <dbReference type="ARBA" id="ARBA00022723"/>
    </source>
</evidence>
<keyword evidence="2 8" id="KW-1277">Toxin-antitoxin system</keyword>
<comment type="caution">
    <text evidence="8">Lacks conserved residue(s) required for the propagation of feature annotation.</text>
</comment>
<keyword evidence="3 8" id="KW-0540">Nuclease</keyword>
<reference evidence="10" key="2">
    <citation type="submission" date="2014-07" db="EMBL/GenBank/DDBJ databases">
        <title>Initial genome analysis of the psychrotolerant acidophile Acidithiobacillus ferrivorans CF27: insights into iron and sulfur oxidation pathways and into biofilm formation.</title>
        <authorList>
            <person name="Talla E."/>
            <person name="Hedrich S."/>
            <person name="Mangenot S."/>
            <person name="Ji B."/>
            <person name="Johnson D.B."/>
            <person name="Barbe V."/>
            <person name="Bonnefoy V."/>
        </authorList>
    </citation>
    <scope>NUCLEOTIDE SEQUENCE [LARGE SCALE GENOMIC DNA]</scope>
    <source>
        <strain evidence="10">CF27</strain>
    </source>
</reference>
<dbReference type="EMBL" id="CCCS020000067">
    <property type="protein sequence ID" value="CDQ12040.1"/>
    <property type="molecule type" value="Genomic_DNA"/>
</dbReference>
<feature type="domain" description="PIN" evidence="9">
    <location>
        <begin position="7"/>
        <end position="124"/>
    </location>
</feature>
<reference evidence="11 12" key="3">
    <citation type="submission" date="2017-03" db="EMBL/GenBank/DDBJ databases">
        <authorList>
            <person name="Regsiter A."/>
            <person name="William W."/>
        </authorList>
    </citation>
    <scope>NUCLEOTIDE SEQUENCE [LARGE SCALE GENOMIC DNA]</scope>
    <source>
        <strain evidence="11">PRJEB5721</strain>
    </source>
</reference>
<name>A0A060UUH2_9PROT</name>
<comment type="function">
    <text evidence="8">Toxic component of a toxin-antitoxin (TA) system. An RNase.</text>
</comment>
<comment type="cofactor">
    <cofactor evidence="1 8">
        <name>Mg(2+)</name>
        <dbReference type="ChEBI" id="CHEBI:18420"/>
    </cofactor>
</comment>
<dbReference type="EMBL" id="LT841305">
    <property type="protein sequence ID" value="SMH66574.1"/>
    <property type="molecule type" value="Genomic_DNA"/>
</dbReference>